<evidence type="ECO:0000256" key="1">
    <source>
        <dbReference type="SAM" id="MobiDB-lite"/>
    </source>
</evidence>
<sequence length="163" mass="18065">MAGKLPDYGKPDRLYDIGDLLQGYDPSDKLAFVKSWDFGAYRRYVSDGISTPRTLDIRLAQAEHDARIAEALKTFLARPTEPTLVGVMGGHSLSRLHPAYKAVAELGRYLTKRGYLLVTGVGLAQWKPLTLAPPSPMPMMRLSPEPLPPSARSRRSRRGSVIF</sequence>
<protein>
    <submittedName>
        <fullName evidence="2">Uncharacterized protein</fullName>
    </submittedName>
</protein>
<dbReference type="Proteomes" id="UP001156905">
    <property type="component" value="Unassembled WGS sequence"/>
</dbReference>
<dbReference type="SUPFAM" id="SSF102405">
    <property type="entry name" value="MCP/YpsA-like"/>
    <property type="match status" value="1"/>
</dbReference>
<gene>
    <name evidence="2" type="ORF">GCM10007857_70110</name>
</gene>
<feature type="compositionally biased region" description="Basic residues" evidence="1">
    <location>
        <begin position="152"/>
        <end position="163"/>
    </location>
</feature>
<name>A0ABQ6B7A8_9BRAD</name>
<dbReference type="EMBL" id="BSOW01000032">
    <property type="protein sequence ID" value="GLR90297.1"/>
    <property type="molecule type" value="Genomic_DNA"/>
</dbReference>
<feature type="region of interest" description="Disordered" evidence="1">
    <location>
        <begin position="140"/>
        <end position="163"/>
    </location>
</feature>
<proteinExistence type="predicted"/>
<reference evidence="3" key="1">
    <citation type="journal article" date="2019" name="Int. J. Syst. Evol. Microbiol.">
        <title>The Global Catalogue of Microorganisms (GCM) 10K type strain sequencing project: providing services to taxonomists for standard genome sequencing and annotation.</title>
        <authorList>
            <consortium name="The Broad Institute Genomics Platform"/>
            <consortium name="The Broad Institute Genome Sequencing Center for Infectious Disease"/>
            <person name="Wu L."/>
            <person name="Ma J."/>
        </authorList>
    </citation>
    <scope>NUCLEOTIDE SEQUENCE [LARGE SCALE GENOMIC DNA]</scope>
    <source>
        <strain evidence="3">NBRC 102520</strain>
    </source>
</reference>
<accession>A0ABQ6B7A8</accession>
<dbReference type="Gene3D" id="3.40.50.450">
    <property type="match status" value="1"/>
</dbReference>
<organism evidence="2 3">
    <name type="scientific">Bradyrhizobium iriomotense</name>
    <dbReference type="NCBI Taxonomy" id="441950"/>
    <lineage>
        <taxon>Bacteria</taxon>
        <taxon>Pseudomonadati</taxon>
        <taxon>Pseudomonadota</taxon>
        <taxon>Alphaproteobacteria</taxon>
        <taxon>Hyphomicrobiales</taxon>
        <taxon>Nitrobacteraceae</taxon>
        <taxon>Bradyrhizobium</taxon>
    </lineage>
</organism>
<dbReference type="RefSeq" id="WP_284273104.1">
    <property type="nucleotide sequence ID" value="NZ_BSOW01000032.1"/>
</dbReference>
<evidence type="ECO:0000313" key="2">
    <source>
        <dbReference type="EMBL" id="GLR90297.1"/>
    </source>
</evidence>
<keyword evidence="3" id="KW-1185">Reference proteome</keyword>
<comment type="caution">
    <text evidence="2">The sequence shown here is derived from an EMBL/GenBank/DDBJ whole genome shotgun (WGS) entry which is preliminary data.</text>
</comment>
<evidence type="ECO:0000313" key="3">
    <source>
        <dbReference type="Proteomes" id="UP001156905"/>
    </source>
</evidence>